<organism evidence="1 2">
    <name type="scientific">Candidatus Eisenbergiella merdigallinarum</name>
    <dbReference type="NCBI Taxonomy" id="2838552"/>
    <lineage>
        <taxon>Bacteria</taxon>
        <taxon>Bacillati</taxon>
        <taxon>Bacillota</taxon>
        <taxon>Clostridia</taxon>
        <taxon>Lachnospirales</taxon>
        <taxon>Lachnospiraceae</taxon>
        <taxon>Eisenbergiella</taxon>
    </lineage>
</organism>
<name>A0A9D2MRR1_9FIRM</name>
<evidence type="ECO:0000313" key="1">
    <source>
        <dbReference type="EMBL" id="HJB90780.1"/>
    </source>
</evidence>
<dbReference type="Gene3D" id="3.10.129.130">
    <property type="match status" value="1"/>
</dbReference>
<dbReference type="GO" id="GO:0003723">
    <property type="term" value="F:RNA binding"/>
    <property type="evidence" value="ECO:0007669"/>
    <property type="project" value="InterPro"/>
</dbReference>
<dbReference type="EMBL" id="DWXE01000016">
    <property type="protein sequence ID" value="HJB90780.1"/>
    <property type="molecule type" value="Genomic_DNA"/>
</dbReference>
<dbReference type="GO" id="GO:0004521">
    <property type="term" value="F:RNA endonuclease activity"/>
    <property type="evidence" value="ECO:0007669"/>
    <property type="project" value="InterPro"/>
</dbReference>
<dbReference type="InterPro" id="IPR025911">
    <property type="entry name" value="ToxN/AbiQ_toxin"/>
</dbReference>
<proteinExistence type="predicted"/>
<dbReference type="InterPro" id="IPR053735">
    <property type="entry name" value="Type_III_TA_endoRNase"/>
</dbReference>
<accession>A0A9D2MRR1</accession>
<reference evidence="1" key="1">
    <citation type="journal article" date="2021" name="PeerJ">
        <title>Extensive microbial diversity within the chicken gut microbiome revealed by metagenomics and culture.</title>
        <authorList>
            <person name="Gilroy R."/>
            <person name="Ravi A."/>
            <person name="Getino M."/>
            <person name="Pursley I."/>
            <person name="Horton D.L."/>
            <person name="Alikhan N.F."/>
            <person name="Baker D."/>
            <person name="Gharbi K."/>
            <person name="Hall N."/>
            <person name="Watson M."/>
            <person name="Adriaenssens E.M."/>
            <person name="Foster-Nyarko E."/>
            <person name="Jarju S."/>
            <person name="Secka A."/>
            <person name="Antonio M."/>
            <person name="Oren A."/>
            <person name="Chaudhuri R.R."/>
            <person name="La Ragione R."/>
            <person name="Hildebrand F."/>
            <person name="Pallen M.J."/>
        </authorList>
    </citation>
    <scope>NUCLEOTIDE SEQUENCE</scope>
    <source>
        <strain evidence="1">USAMLcec3-2134</strain>
    </source>
</reference>
<gene>
    <name evidence="1" type="ORF">H9763_04850</name>
</gene>
<dbReference type="Proteomes" id="UP000886883">
    <property type="component" value="Unassembled WGS sequence"/>
</dbReference>
<evidence type="ECO:0000313" key="2">
    <source>
        <dbReference type="Proteomes" id="UP000886883"/>
    </source>
</evidence>
<reference evidence="1" key="2">
    <citation type="submission" date="2021-04" db="EMBL/GenBank/DDBJ databases">
        <authorList>
            <person name="Gilroy R."/>
        </authorList>
    </citation>
    <scope>NUCLEOTIDE SEQUENCE</scope>
    <source>
        <strain evidence="1">USAMLcec3-2134</strain>
    </source>
</reference>
<dbReference type="Pfam" id="PF13958">
    <property type="entry name" value="ToxN_toxin"/>
    <property type="match status" value="1"/>
</dbReference>
<dbReference type="AlphaFoldDB" id="A0A9D2MRR1"/>
<sequence length="173" mass="19983">MNFSFYMVDAAYCDYLRESDPCVPYTMERKSIRPFVGIVFSVHNVHYYAPLTSPKPKHLHMKNQVDFLKINGGEWGAINFNNMIPVHPGSLTKVEMKIFETDSPQDIAYKNLLSNQLSWCNSHRDTILNQAEKLYRLVVDGRAWNTLASRCCNFALDETLCVAYAKEKFSEEK</sequence>
<comment type="caution">
    <text evidence="1">The sequence shown here is derived from an EMBL/GenBank/DDBJ whole genome shotgun (WGS) entry which is preliminary data.</text>
</comment>
<protein>
    <submittedName>
        <fullName evidence="1">Type III toxin-antitoxin system ToxN/AbiQ family toxin</fullName>
    </submittedName>
</protein>